<dbReference type="AlphaFoldDB" id="A0A813D4M6"/>
<dbReference type="Proteomes" id="UP000654075">
    <property type="component" value="Unassembled WGS sequence"/>
</dbReference>
<accession>A0A813D4M6</accession>
<sequence>AAATPLERTLQSWVAGWGSARAADGGAGGGVALFQNLQEGFHGLQSLQGFHQGLLQGRSVQDPVSDEETTWEEALARQNSANDELCSINGRLQAELDRLKAEEEEVQQQELADQQEAPDTEEAEPPPALEEELLACILREVLQALSAYACAPPAADASQILAQLPPDGGPE</sequence>
<evidence type="ECO:0000313" key="3">
    <source>
        <dbReference type="Proteomes" id="UP000654075"/>
    </source>
</evidence>
<keyword evidence="3" id="KW-1185">Reference proteome</keyword>
<organism evidence="2 3">
    <name type="scientific">Polarella glacialis</name>
    <name type="common">Dinoflagellate</name>
    <dbReference type="NCBI Taxonomy" id="89957"/>
    <lineage>
        <taxon>Eukaryota</taxon>
        <taxon>Sar</taxon>
        <taxon>Alveolata</taxon>
        <taxon>Dinophyceae</taxon>
        <taxon>Suessiales</taxon>
        <taxon>Suessiaceae</taxon>
        <taxon>Polarella</taxon>
    </lineage>
</organism>
<gene>
    <name evidence="2" type="ORF">PGLA1383_LOCUS2231</name>
</gene>
<feature type="non-terminal residue" evidence="2">
    <location>
        <position position="171"/>
    </location>
</feature>
<name>A0A813D4M6_POLGL</name>
<feature type="compositionally biased region" description="Acidic residues" evidence="1">
    <location>
        <begin position="116"/>
        <end position="129"/>
    </location>
</feature>
<comment type="caution">
    <text evidence="2">The sequence shown here is derived from an EMBL/GenBank/DDBJ whole genome shotgun (WGS) entry which is preliminary data.</text>
</comment>
<evidence type="ECO:0000256" key="1">
    <source>
        <dbReference type="SAM" id="MobiDB-lite"/>
    </source>
</evidence>
<protein>
    <submittedName>
        <fullName evidence="2">Uncharacterized protein</fullName>
    </submittedName>
</protein>
<feature type="region of interest" description="Disordered" evidence="1">
    <location>
        <begin position="100"/>
        <end position="129"/>
    </location>
</feature>
<dbReference type="EMBL" id="CAJNNV010000651">
    <property type="protein sequence ID" value="CAE8583246.1"/>
    <property type="molecule type" value="Genomic_DNA"/>
</dbReference>
<feature type="non-terminal residue" evidence="2">
    <location>
        <position position="1"/>
    </location>
</feature>
<proteinExistence type="predicted"/>
<evidence type="ECO:0000313" key="2">
    <source>
        <dbReference type="EMBL" id="CAE8583246.1"/>
    </source>
</evidence>
<reference evidence="2" key="1">
    <citation type="submission" date="2021-02" db="EMBL/GenBank/DDBJ databases">
        <authorList>
            <person name="Dougan E. K."/>
            <person name="Rhodes N."/>
            <person name="Thang M."/>
            <person name="Chan C."/>
        </authorList>
    </citation>
    <scope>NUCLEOTIDE SEQUENCE</scope>
</reference>